<evidence type="ECO:0000313" key="4">
    <source>
        <dbReference type="Proteomes" id="UP000626210"/>
    </source>
</evidence>
<gene>
    <name evidence="3" type="ORF">GCM10007320_55290</name>
</gene>
<feature type="domain" description="Peptidase M20 dimerisation" evidence="2">
    <location>
        <begin position="25"/>
        <end position="113"/>
    </location>
</feature>
<evidence type="ECO:0000259" key="2">
    <source>
        <dbReference type="Pfam" id="PF07687"/>
    </source>
</evidence>
<feature type="chain" id="PRO_5046692806" description="Peptidase M20 dimerisation domain-containing protein" evidence="1">
    <location>
        <begin position="22"/>
        <end position="146"/>
    </location>
</feature>
<dbReference type="InterPro" id="IPR011650">
    <property type="entry name" value="Peptidase_M20_dimer"/>
</dbReference>
<dbReference type="Pfam" id="PF07687">
    <property type="entry name" value="M20_dimer"/>
    <property type="match status" value="1"/>
</dbReference>
<comment type="caution">
    <text evidence="3">The sequence shown here is derived from an EMBL/GenBank/DDBJ whole genome shotgun (WGS) entry which is preliminary data.</text>
</comment>
<dbReference type="RefSeq" id="WP_189690102.1">
    <property type="nucleotide sequence ID" value="NZ_BMYK01000027.1"/>
</dbReference>
<dbReference type="InterPro" id="IPR036264">
    <property type="entry name" value="Bact_exopeptidase_dim_dom"/>
</dbReference>
<dbReference type="SUPFAM" id="SSF55031">
    <property type="entry name" value="Bacterial exopeptidase dimerisation domain"/>
    <property type="match status" value="1"/>
</dbReference>
<sequence length="146" mass="14376">MKKTIASLVCLAALGLASAQAATNASMVVEFQGPGGHSNGAYGRTSAVHAAGRALVQLKAAGLPAGSYTVSGLNGGNSVNSIASDARYTVTALTSDPAVLATITQQVTATAKAGADAENAFRGVKAGDTAGGARADIRFTVVSQPQ</sequence>
<dbReference type="Proteomes" id="UP000626210">
    <property type="component" value="Unassembled WGS sequence"/>
</dbReference>
<dbReference type="EMBL" id="BMYK01000027">
    <property type="protein sequence ID" value="GHC99016.1"/>
    <property type="molecule type" value="Genomic_DNA"/>
</dbReference>
<accession>A0ABQ3GAK4</accession>
<evidence type="ECO:0000313" key="3">
    <source>
        <dbReference type="EMBL" id="GHC99016.1"/>
    </source>
</evidence>
<feature type="signal peptide" evidence="1">
    <location>
        <begin position="1"/>
        <end position="21"/>
    </location>
</feature>
<dbReference type="Gene3D" id="3.30.70.360">
    <property type="match status" value="1"/>
</dbReference>
<organism evidence="3 4">
    <name type="scientific">Pseudorhodoferax aquiterrae</name>
    <dbReference type="NCBI Taxonomy" id="747304"/>
    <lineage>
        <taxon>Bacteria</taxon>
        <taxon>Pseudomonadati</taxon>
        <taxon>Pseudomonadota</taxon>
        <taxon>Betaproteobacteria</taxon>
        <taxon>Burkholderiales</taxon>
        <taxon>Comamonadaceae</taxon>
    </lineage>
</organism>
<protein>
    <recommendedName>
        <fullName evidence="2">Peptidase M20 dimerisation domain-containing protein</fullName>
    </recommendedName>
</protein>
<keyword evidence="1" id="KW-0732">Signal</keyword>
<keyword evidence="4" id="KW-1185">Reference proteome</keyword>
<reference evidence="4" key="1">
    <citation type="journal article" date="2019" name="Int. J. Syst. Evol. Microbiol.">
        <title>The Global Catalogue of Microorganisms (GCM) 10K type strain sequencing project: providing services to taxonomists for standard genome sequencing and annotation.</title>
        <authorList>
            <consortium name="The Broad Institute Genomics Platform"/>
            <consortium name="The Broad Institute Genome Sequencing Center for Infectious Disease"/>
            <person name="Wu L."/>
            <person name="Ma J."/>
        </authorList>
    </citation>
    <scope>NUCLEOTIDE SEQUENCE [LARGE SCALE GENOMIC DNA]</scope>
    <source>
        <strain evidence="4">KCTC 23314</strain>
    </source>
</reference>
<evidence type="ECO:0000256" key="1">
    <source>
        <dbReference type="SAM" id="SignalP"/>
    </source>
</evidence>
<proteinExistence type="predicted"/>
<name>A0ABQ3GAK4_9BURK</name>